<evidence type="ECO:0000313" key="2">
    <source>
        <dbReference type="EMBL" id="OGG04858.1"/>
    </source>
</evidence>
<feature type="transmembrane region" description="Helical" evidence="1">
    <location>
        <begin position="6"/>
        <end position="25"/>
    </location>
</feature>
<evidence type="ECO:0000256" key="1">
    <source>
        <dbReference type="SAM" id="Phobius"/>
    </source>
</evidence>
<name>A0A1F5YXD1_9BACT</name>
<sequence>MRQKGFAPIIIIILAVLVAIVYFLYKSYGIKPQKLIVTFPNAVPAEFDVTDWKTFKSAKGGFEFKYRPDLKVSENTSNEGVLINNSTTNFHDDYELFFHTTITLTENNGLSLEQFALTLCGDEKKADKLLKQDNMPCREGIINNTEVYSNNEIKGIKFYYNSYENTYLAIIFPSKDISKYLLLLSATETGGDGPTAMGLRTIDQILSTFKFTQ</sequence>
<evidence type="ECO:0000313" key="3">
    <source>
        <dbReference type="Proteomes" id="UP000178448"/>
    </source>
</evidence>
<dbReference type="EMBL" id="MFJD01000001">
    <property type="protein sequence ID" value="OGG04858.1"/>
    <property type="molecule type" value="Genomic_DNA"/>
</dbReference>
<keyword evidence="1" id="KW-1133">Transmembrane helix</keyword>
<evidence type="ECO:0008006" key="4">
    <source>
        <dbReference type="Google" id="ProtNLM"/>
    </source>
</evidence>
<gene>
    <name evidence="2" type="ORF">A2Z33_06165</name>
</gene>
<dbReference type="Proteomes" id="UP000178448">
    <property type="component" value="Unassembled WGS sequence"/>
</dbReference>
<dbReference type="STRING" id="1798374.A2Z33_06165"/>
<reference evidence="2 3" key="1">
    <citation type="journal article" date="2016" name="Nat. Commun.">
        <title>Thousands of microbial genomes shed light on interconnected biogeochemical processes in an aquifer system.</title>
        <authorList>
            <person name="Anantharaman K."/>
            <person name="Brown C.T."/>
            <person name="Hug L.A."/>
            <person name="Sharon I."/>
            <person name="Castelle C.J."/>
            <person name="Probst A.J."/>
            <person name="Thomas B.C."/>
            <person name="Singh A."/>
            <person name="Wilkins M.J."/>
            <person name="Karaoz U."/>
            <person name="Brodie E.L."/>
            <person name="Williams K.H."/>
            <person name="Hubbard S.S."/>
            <person name="Banfield J.F."/>
        </authorList>
    </citation>
    <scope>NUCLEOTIDE SEQUENCE [LARGE SCALE GENOMIC DNA]</scope>
</reference>
<keyword evidence="1" id="KW-0472">Membrane</keyword>
<comment type="caution">
    <text evidence="2">The sequence shown here is derived from an EMBL/GenBank/DDBJ whole genome shotgun (WGS) entry which is preliminary data.</text>
</comment>
<proteinExistence type="predicted"/>
<dbReference type="AlphaFoldDB" id="A0A1F5YXD1"/>
<protein>
    <recommendedName>
        <fullName evidence="4">PsbP C-terminal domain-containing protein</fullName>
    </recommendedName>
</protein>
<accession>A0A1F5YXD1</accession>
<keyword evidence="1" id="KW-0812">Transmembrane</keyword>
<organism evidence="2 3">
    <name type="scientific">Candidatus Gottesmanbacteria bacterium RBG_16_52_11</name>
    <dbReference type="NCBI Taxonomy" id="1798374"/>
    <lineage>
        <taxon>Bacteria</taxon>
        <taxon>Candidatus Gottesmaniibacteriota</taxon>
    </lineage>
</organism>